<dbReference type="GO" id="GO:0016209">
    <property type="term" value="F:antioxidant activity"/>
    <property type="evidence" value="ECO:0007669"/>
    <property type="project" value="InterPro"/>
</dbReference>
<protein>
    <submittedName>
        <fullName evidence="2">Antioxidant, AhpC/TSA family</fullName>
    </submittedName>
</protein>
<name>J9H2Z2_9ZZZZ</name>
<feature type="non-terminal residue" evidence="2">
    <location>
        <position position="108"/>
    </location>
</feature>
<dbReference type="AlphaFoldDB" id="J9H2Z2"/>
<dbReference type="EMBL" id="AMCI01000749">
    <property type="protein sequence ID" value="EJX07950.1"/>
    <property type="molecule type" value="Genomic_DNA"/>
</dbReference>
<dbReference type="Pfam" id="PF00578">
    <property type="entry name" value="AhpC-TSA"/>
    <property type="match status" value="1"/>
</dbReference>
<dbReference type="SUPFAM" id="SSF52833">
    <property type="entry name" value="Thioredoxin-like"/>
    <property type="match status" value="1"/>
</dbReference>
<dbReference type="InterPro" id="IPR036249">
    <property type="entry name" value="Thioredoxin-like_sf"/>
</dbReference>
<dbReference type="Gene3D" id="3.40.30.10">
    <property type="entry name" value="Glutaredoxin"/>
    <property type="match status" value="1"/>
</dbReference>
<feature type="domain" description="Alkyl hydroperoxide reductase subunit C/ Thiol specific antioxidant" evidence="1">
    <location>
        <begin position="34"/>
        <end position="102"/>
    </location>
</feature>
<comment type="caution">
    <text evidence="2">The sequence shown here is derived from an EMBL/GenBank/DDBJ whole genome shotgun (WGS) entry which is preliminary data.</text>
</comment>
<accession>J9H2Z2</accession>
<gene>
    <name evidence="2" type="ORF">EVA_03938</name>
</gene>
<proteinExistence type="predicted"/>
<evidence type="ECO:0000313" key="2">
    <source>
        <dbReference type="EMBL" id="EJX07950.1"/>
    </source>
</evidence>
<dbReference type="GO" id="GO:0016491">
    <property type="term" value="F:oxidoreductase activity"/>
    <property type="evidence" value="ECO:0007669"/>
    <property type="project" value="InterPro"/>
</dbReference>
<organism evidence="2">
    <name type="scientific">gut metagenome</name>
    <dbReference type="NCBI Taxonomy" id="749906"/>
    <lineage>
        <taxon>unclassified sequences</taxon>
        <taxon>metagenomes</taxon>
        <taxon>organismal metagenomes</taxon>
    </lineage>
</organism>
<sequence length="108" mass="12172">MVNAMYAKILLVQALLGMGCCGLFAQSVGRVVEGDTLPSFVVRLHDGTSFDTSQPRESPLLLAFFHTKCLDCRRELPVLQQLYEQYGEKLELLCISRAEEEDAVKAYW</sequence>
<dbReference type="InterPro" id="IPR000866">
    <property type="entry name" value="AhpC/TSA"/>
</dbReference>
<reference evidence="2" key="1">
    <citation type="journal article" date="2012" name="PLoS ONE">
        <title>Gene sets for utilization of primary and secondary nutrition supplies in the distal gut of endangered iberian lynx.</title>
        <authorList>
            <person name="Alcaide M."/>
            <person name="Messina E."/>
            <person name="Richter M."/>
            <person name="Bargiela R."/>
            <person name="Peplies J."/>
            <person name="Huws S.A."/>
            <person name="Newbold C.J."/>
            <person name="Golyshin P.N."/>
            <person name="Simon M.A."/>
            <person name="Lopez G."/>
            <person name="Yakimov M.M."/>
            <person name="Ferrer M."/>
        </authorList>
    </citation>
    <scope>NUCLEOTIDE SEQUENCE</scope>
</reference>
<evidence type="ECO:0000259" key="1">
    <source>
        <dbReference type="Pfam" id="PF00578"/>
    </source>
</evidence>